<keyword evidence="5" id="KW-1185">Reference proteome</keyword>
<evidence type="ECO:0000313" key="5">
    <source>
        <dbReference type="Proteomes" id="UP000355283"/>
    </source>
</evidence>
<dbReference type="AlphaFoldDB" id="A0A4D9D8M3"/>
<feature type="domain" description="Kazal-like" evidence="3">
    <location>
        <begin position="382"/>
        <end position="431"/>
    </location>
</feature>
<dbReference type="CDD" id="cd00104">
    <property type="entry name" value="KAZAL_FS"/>
    <property type="match status" value="1"/>
</dbReference>
<keyword evidence="2" id="KW-0732">Signal</keyword>
<dbReference type="PANTHER" id="PTHR21131">
    <property type="entry name" value="SERINE-TYPE ENDOPEPTIDASE INHIBITOR"/>
    <property type="match status" value="1"/>
</dbReference>
<name>A0A4D9D8M3_9STRA</name>
<sequence length="570" mass="58401">MNYFVQIFIGKMRTLSLIATAAGLVGVAYGAEQTCGTRLAPECPDGSFCSTGLGECTSLLGGLTTKGGMCKLKPDMCAQFVDPVCGCDGVDYSNECEANMKGVSVQSKGNCPKSGGLNNLRPGIGGNAEGDHDSTAAIYGTSTTDCGGPTAIKCAPDHVCIYEAGNECGIAEGSGHCEPTKDIMCMTDYTPVCGCDGTTYSNACVAQYQNGVPVRGPGTCEDASEGIADIADTSGGQDVEEPANDLIDGAEEVGEERGGGLFPTHKCTADKDCGLHGYCHVQEGGCSSKNPITEGVCAKKPLRCESPPFTTAFTAVCGCDGTTYPTECHAQQAGMSILYRGACFRQGTPAPADSCGGKGLYAETCNKEGYYCHYQRGVCSLHDSLGTCTSKPAMCTQEIDPVCGCNGKTYDNACKAAMAGSSIKSKGECPFVTIDDGWGGGGLTIGLLANVTGGPCKPSAGLTCSEGYYCIYAAGVCGSEATAEGLCVVQPESCVPDPSSAHSVCGCDGHSWATACDAAMAGVALKAETECPLVSVQVTSPAMNRYRGRVGGVMVMMTVFGMLLGALAIF</sequence>
<evidence type="ECO:0000259" key="3">
    <source>
        <dbReference type="PROSITE" id="PS51465"/>
    </source>
</evidence>
<protein>
    <recommendedName>
        <fullName evidence="3">Kazal-like domain-containing protein</fullName>
    </recommendedName>
</protein>
<dbReference type="EMBL" id="SDOX01000009">
    <property type="protein sequence ID" value="TFJ86343.1"/>
    <property type="molecule type" value="Genomic_DNA"/>
</dbReference>
<dbReference type="OrthoDB" id="343609at2759"/>
<feature type="transmembrane region" description="Helical" evidence="1">
    <location>
        <begin position="550"/>
        <end position="569"/>
    </location>
</feature>
<dbReference type="Gene3D" id="3.30.60.30">
    <property type="match status" value="4"/>
</dbReference>
<evidence type="ECO:0000256" key="2">
    <source>
        <dbReference type="SAM" id="SignalP"/>
    </source>
</evidence>
<dbReference type="InterPro" id="IPR036058">
    <property type="entry name" value="Kazal_dom_sf"/>
</dbReference>
<dbReference type="SUPFAM" id="SSF100895">
    <property type="entry name" value="Kazal-type serine protease inhibitors"/>
    <property type="match status" value="4"/>
</dbReference>
<keyword evidence="1" id="KW-0472">Membrane</keyword>
<feature type="signal peptide" evidence="2">
    <location>
        <begin position="1"/>
        <end position="30"/>
    </location>
</feature>
<evidence type="ECO:0000313" key="4">
    <source>
        <dbReference type="EMBL" id="TFJ86343.1"/>
    </source>
</evidence>
<feature type="chain" id="PRO_5020030944" description="Kazal-like domain-containing protein" evidence="2">
    <location>
        <begin position="31"/>
        <end position="570"/>
    </location>
</feature>
<feature type="domain" description="Kazal-like" evidence="3">
    <location>
        <begin position="291"/>
        <end position="345"/>
    </location>
</feature>
<feature type="domain" description="Kazal-like" evidence="3">
    <location>
        <begin position="171"/>
        <end position="222"/>
    </location>
</feature>
<accession>A0A4D9D8M3</accession>
<dbReference type="PROSITE" id="PS51465">
    <property type="entry name" value="KAZAL_2"/>
    <property type="match status" value="4"/>
</dbReference>
<feature type="domain" description="Kazal-like" evidence="3">
    <location>
        <begin position="64"/>
        <end position="113"/>
    </location>
</feature>
<proteinExistence type="predicted"/>
<comment type="caution">
    <text evidence="4">The sequence shown here is derived from an EMBL/GenBank/DDBJ whole genome shotgun (WGS) entry which is preliminary data.</text>
</comment>
<organism evidence="4 5">
    <name type="scientific">Nannochloropsis salina CCMP1776</name>
    <dbReference type="NCBI Taxonomy" id="1027361"/>
    <lineage>
        <taxon>Eukaryota</taxon>
        <taxon>Sar</taxon>
        <taxon>Stramenopiles</taxon>
        <taxon>Ochrophyta</taxon>
        <taxon>Eustigmatophyceae</taxon>
        <taxon>Eustigmatales</taxon>
        <taxon>Monodopsidaceae</taxon>
        <taxon>Microchloropsis</taxon>
        <taxon>Microchloropsis salina</taxon>
    </lineage>
</organism>
<dbReference type="Pfam" id="PF00050">
    <property type="entry name" value="Kazal_1"/>
    <property type="match status" value="3"/>
</dbReference>
<reference evidence="4 5" key="1">
    <citation type="submission" date="2019-01" db="EMBL/GenBank/DDBJ databases">
        <title>Nuclear Genome Assembly of the Microalgal Biofuel strain Nannochloropsis salina CCMP1776.</title>
        <authorList>
            <person name="Hovde B."/>
        </authorList>
    </citation>
    <scope>NUCLEOTIDE SEQUENCE [LARGE SCALE GENOMIC DNA]</scope>
    <source>
        <strain evidence="4 5">CCMP1776</strain>
    </source>
</reference>
<gene>
    <name evidence="4" type="ORF">NSK_002551</name>
</gene>
<dbReference type="SMART" id="SM00280">
    <property type="entry name" value="KAZAL"/>
    <property type="match status" value="4"/>
</dbReference>
<keyword evidence="1" id="KW-0812">Transmembrane</keyword>
<evidence type="ECO:0000256" key="1">
    <source>
        <dbReference type="SAM" id="Phobius"/>
    </source>
</evidence>
<dbReference type="PANTHER" id="PTHR21131:SF0">
    <property type="entry name" value="GEO10195P1-RELATED"/>
    <property type="match status" value="1"/>
</dbReference>
<keyword evidence="1" id="KW-1133">Transmembrane helix</keyword>
<dbReference type="Pfam" id="PF07648">
    <property type="entry name" value="Kazal_2"/>
    <property type="match status" value="1"/>
</dbReference>
<dbReference type="InterPro" id="IPR002350">
    <property type="entry name" value="Kazal_dom"/>
</dbReference>
<dbReference type="InterPro" id="IPR053265">
    <property type="entry name" value="Serpin"/>
</dbReference>
<dbReference type="Proteomes" id="UP000355283">
    <property type="component" value="Unassembled WGS sequence"/>
</dbReference>